<evidence type="ECO:0000313" key="2">
    <source>
        <dbReference type="Proteomes" id="UP000637774"/>
    </source>
</evidence>
<dbReference type="EMBL" id="BMGY01000007">
    <property type="protein sequence ID" value="GGH82443.1"/>
    <property type="molecule type" value="Genomic_DNA"/>
</dbReference>
<dbReference type="Pfam" id="PF13366">
    <property type="entry name" value="PDDEXK_3"/>
    <property type="match status" value="1"/>
</dbReference>
<dbReference type="InterPro" id="IPR026350">
    <property type="entry name" value="GxxExxY"/>
</dbReference>
<gene>
    <name evidence="1" type="ORF">GCM10011495_10670</name>
</gene>
<evidence type="ECO:0000313" key="1">
    <source>
        <dbReference type="EMBL" id="GGH82443.1"/>
    </source>
</evidence>
<protein>
    <recommendedName>
        <fullName evidence="3">GxxExxY protein</fullName>
    </recommendedName>
</protein>
<comment type="caution">
    <text evidence="1">The sequence shown here is derived from an EMBL/GenBank/DDBJ whole genome shotgun (WGS) entry which is preliminary data.</text>
</comment>
<organism evidence="1 2">
    <name type="scientific">Hymenobacter frigidus</name>
    <dbReference type="NCBI Taxonomy" id="1524095"/>
    <lineage>
        <taxon>Bacteria</taxon>
        <taxon>Pseudomonadati</taxon>
        <taxon>Bacteroidota</taxon>
        <taxon>Cytophagia</taxon>
        <taxon>Cytophagales</taxon>
        <taxon>Hymenobacteraceae</taxon>
        <taxon>Hymenobacter</taxon>
    </lineage>
</organism>
<accession>A0ABQ1ZZB6</accession>
<sequence>MVFSPQKPQKFTQMTQKHENDISYLVRKAAYTIHVALGPGLLESVYETLLCHELRKLGLNVQTQVPLPVVYDGLKLENGFRMDLLVEHKVVVELKSVEVLLEVHHMQLLTYLKLSGYKLGLLINFNVPYIKNGIFRKVNGLEEHSASSAQPSAPSAG</sequence>
<dbReference type="NCBIfam" id="TIGR04256">
    <property type="entry name" value="GxxExxY"/>
    <property type="match status" value="1"/>
</dbReference>
<name>A0ABQ1ZZB6_9BACT</name>
<proteinExistence type="predicted"/>
<keyword evidence="2" id="KW-1185">Reference proteome</keyword>
<reference evidence="2" key="1">
    <citation type="journal article" date="2019" name="Int. J. Syst. Evol. Microbiol.">
        <title>The Global Catalogue of Microorganisms (GCM) 10K type strain sequencing project: providing services to taxonomists for standard genome sequencing and annotation.</title>
        <authorList>
            <consortium name="The Broad Institute Genomics Platform"/>
            <consortium name="The Broad Institute Genome Sequencing Center for Infectious Disease"/>
            <person name="Wu L."/>
            <person name="Ma J."/>
        </authorList>
    </citation>
    <scope>NUCLEOTIDE SEQUENCE [LARGE SCALE GENOMIC DNA]</scope>
    <source>
        <strain evidence="2">CGMCC 1.14966</strain>
    </source>
</reference>
<dbReference type="Proteomes" id="UP000637774">
    <property type="component" value="Unassembled WGS sequence"/>
</dbReference>
<evidence type="ECO:0008006" key="3">
    <source>
        <dbReference type="Google" id="ProtNLM"/>
    </source>
</evidence>